<reference evidence="3" key="1">
    <citation type="submission" date="2017-11" db="EMBL/GenBank/DDBJ databases">
        <title>Otitis media/interna in a cat caused by the recently described species Corynebacterium provencense.</title>
        <authorList>
            <person name="Kittl S."/>
            <person name="Brodard I."/>
            <person name="Rychener L."/>
            <person name="Jores J."/>
            <person name="Roosje P."/>
            <person name="Gobeli Brawand S."/>
        </authorList>
    </citation>
    <scope>NUCLEOTIDE SEQUENCE [LARGE SCALE GENOMIC DNA]</scope>
    <source>
        <strain evidence="3">17KM38</strain>
    </source>
</reference>
<organism evidence="2 3">
    <name type="scientific">Corynebacterium provencense</name>
    <dbReference type="NCBI Taxonomy" id="1737425"/>
    <lineage>
        <taxon>Bacteria</taxon>
        <taxon>Bacillati</taxon>
        <taxon>Actinomycetota</taxon>
        <taxon>Actinomycetes</taxon>
        <taxon>Mycobacteriales</taxon>
        <taxon>Corynebacteriaceae</taxon>
        <taxon>Corynebacterium</taxon>
    </lineage>
</organism>
<dbReference type="OrthoDB" id="3251267at2"/>
<evidence type="ECO:0000256" key="1">
    <source>
        <dbReference type="SAM" id="MobiDB-lite"/>
    </source>
</evidence>
<accession>A0A2Z3YR72</accession>
<dbReference type="EMBL" id="CP024988">
    <property type="protein sequence ID" value="AWT27418.1"/>
    <property type="molecule type" value="Genomic_DNA"/>
</dbReference>
<dbReference type="Proteomes" id="UP000247696">
    <property type="component" value="Chromosome"/>
</dbReference>
<gene>
    <name evidence="2" type="ORF">Csp1_26750</name>
</gene>
<protein>
    <submittedName>
        <fullName evidence="2">Uncharacterized protein</fullName>
    </submittedName>
</protein>
<sequence>MGTLILGGPVTSAFTHFALYGLAGIVEDRFGPVVTLQWSEAQEPVCSVTVPGTSTEEMARAVLEAATPEGARNWSSIQLEYSSKAKASPFAPRIKAIDTDRHREDWDRHQNARHRAIDSLLEEGDFDELRFIGALGEASYWHVANNSRQPDRGASRWEMKTRNRGEEFISQRYRPLCEELSAWTVPQILDGLTGKAVRDPLGKNKQDSRSSTGFTRPAPADNAKVFCALRGISAFPVARLVTRINATPCAWPPTVLHPRSMILPVPTRAVTPARLRSVIVSEQLACLHEALMGRAEPSNSRVGKVGEDPLETSAAKKWLAARSMAAVVRFPVLRTGSSSAPERQVLDGEVILNV</sequence>
<evidence type="ECO:0000313" key="2">
    <source>
        <dbReference type="EMBL" id="AWT27418.1"/>
    </source>
</evidence>
<dbReference type="AlphaFoldDB" id="A0A2Z3YR72"/>
<dbReference type="KEGG" id="cpre:Csp1_26750"/>
<feature type="region of interest" description="Disordered" evidence="1">
    <location>
        <begin position="196"/>
        <end position="216"/>
    </location>
</feature>
<proteinExistence type="predicted"/>
<evidence type="ECO:0000313" key="3">
    <source>
        <dbReference type="Proteomes" id="UP000247696"/>
    </source>
</evidence>
<name>A0A2Z3YR72_9CORY</name>
<dbReference type="RefSeq" id="WP_110482314.1">
    <property type="nucleotide sequence ID" value="NZ_CP024988.1"/>
</dbReference>
<feature type="compositionally biased region" description="Basic and acidic residues" evidence="1">
    <location>
        <begin position="196"/>
        <end position="208"/>
    </location>
</feature>
<keyword evidence="3" id="KW-1185">Reference proteome</keyword>